<dbReference type="Proteomes" id="UP000694620">
    <property type="component" value="Chromosome 6"/>
</dbReference>
<dbReference type="InterPro" id="IPR023237">
    <property type="entry name" value="Otulin"/>
</dbReference>
<keyword evidence="4" id="KW-0472">Membrane</keyword>
<name>A0A8C4RSG1_ERPCA</name>
<comment type="subcellular location">
    <subcellularLocation>
        <location evidence="1">Cytoplasm</location>
    </subcellularLocation>
</comment>
<organism evidence="5 6">
    <name type="scientific">Erpetoichthys calabaricus</name>
    <name type="common">Rope fish</name>
    <name type="synonym">Calamoichthys calabaricus</name>
    <dbReference type="NCBI Taxonomy" id="27687"/>
    <lineage>
        <taxon>Eukaryota</taxon>
        <taxon>Metazoa</taxon>
        <taxon>Chordata</taxon>
        <taxon>Craniata</taxon>
        <taxon>Vertebrata</taxon>
        <taxon>Euteleostomi</taxon>
        <taxon>Actinopterygii</taxon>
        <taxon>Polypteriformes</taxon>
        <taxon>Polypteridae</taxon>
        <taxon>Erpetoichthys</taxon>
    </lineage>
</organism>
<reference evidence="5" key="3">
    <citation type="submission" date="2025-09" db="UniProtKB">
        <authorList>
            <consortium name="Ensembl"/>
        </authorList>
    </citation>
    <scope>IDENTIFICATION</scope>
</reference>
<dbReference type="PRINTS" id="PR02055">
    <property type="entry name" value="PROTEINF105"/>
</dbReference>
<feature type="transmembrane region" description="Helical" evidence="4">
    <location>
        <begin position="12"/>
        <end position="38"/>
    </location>
</feature>
<dbReference type="OrthoDB" id="8587780at2759"/>
<evidence type="ECO:0000256" key="2">
    <source>
        <dbReference type="ARBA" id="ARBA00010267"/>
    </source>
</evidence>
<dbReference type="GO" id="GO:0004843">
    <property type="term" value="F:cysteine-type deubiquitinase activity"/>
    <property type="evidence" value="ECO:0007669"/>
    <property type="project" value="InterPro"/>
</dbReference>
<evidence type="ECO:0000313" key="5">
    <source>
        <dbReference type="Ensembl" id="ENSECRP00000006056.1"/>
    </source>
</evidence>
<dbReference type="Ensembl" id="ENSECRT00000006156.1">
    <property type="protein sequence ID" value="ENSECRP00000006056.1"/>
    <property type="gene ID" value="ENSECRG00000004042.1"/>
</dbReference>
<comment type="similarity">
    <text evidence="2">Belongs to the peptidase C65 family. Otulin subfamily.</text>
</comment>
<evidence type="ECO:0000256" key="4">
    <source>
        <dbReference type="SAM" id="Phobius"/>
    </source>
</evidence>
<evidence type="ECO:0000313" key="6">
    <source>
        <dbReference type="Proteomes" id="UP000694620"/>
    </source>
</evidence>
<dbReference type="RefSeq" id="XP_028659626.1">
    <property type="nucleotide sequence ID" value="XM_028803793.2"/>
</dbReference>
<keyword evidence="4" id="KW-1133">Transmembrane helix</keyword>
<sequence length="355" mass="40793">MEYASDIFHQFYTAGFFILDFIHTGLNLFALAAVLTLLGRYFWALTMKNSSTGSHTVSLTAHQTSREPSANITEINSTDWLTPKKEQKSVLLGETQNTVFSGEGEGLHLKTVKHIPQKSDVNNCTESGNDHQLMNSTAEELYQDVGIKKADDGHQSETNFEHDEYLYLGDGSPDSCEAGLEGYTCFELRKIILENMATCREFPLWINANEASQLPEKLFNDGYPWINQWNFDYRSGENSIKKLQSSLDSFQKMWMLICCLESQSERLKACECFFSTTANEEKISEAVKFLMLYRSIQLYNDMENGKDVPFFCRQLFSRTSSHYPYNFMINHLNQLTLDSKLTKVEEELLQYTLLR</sequence>
<evidence type="ECO:0000256" key="3">
    <source>
        <dbReference type="ARBA" id="ARBA00022490"/>
    </source>
</evidence>
<dbReference type="PANTHER" id="PTHR33662">
    <property type="entry name" value="OTU DEUBIQUITINASE WITH LINEAR LINKAGE-SPECIFICITY A-RELATED"/>
    <property type="match status" value="1"/>
</dbReference>
<reference evidence="5" key="2">
    <citation type="submission" date="2025-08" db="UniProtKB">
        <authorList>
            <consortium name="Ensembl"/>
        </authorList>
    </citation>
    <scope>IDENTIFICATION</scope>
</reference>
<keyword evidence="6" id="KW-1185">Reference proteome</keyword>
<gene>
    <name evidence="5" type="primary">LOC114653456</name>
</gene>
<dbReference type="GO" id="GO:0005737">
    <property type="term" value="C:cytoplasm"/>
    <property type="evidence" value="ECO:0007669"/>
    <property type="project" value="UniProtKB-SubCell"/>
</dbReference>
<protein>
    <submittedName>
        <fullName evidence="5">Uncharacterized LOC114653456</fullName>
    </submittedName>
</protein>
<evidence type="ECO:0000256" key="1">
    <source>
        <dbReference type="ARBA" id="ARBA00004496"/>
    </source>
</evidence>
<dbReference type="GeneID" id="114653456"/>
<accession>A0A8C4RSG1</accession>
<dbReference type="PANTHER" id="PTHR33662:SF1">
    <property type="entry name" value="INACTIVE UBIQUITIN THIOESTERASE OTULINL"/>
    <property type="match status" value="1"/>
</dbReference>
<proteinExistence type="inferred from homology"/>
<dbReference type="AlphaFoldDB" id="A0A8C4RSG1"/>
<dbReference type="InterPro" id="IPR023235">
    <property type="entry name" value="FAM105"/>
</dbReference>
<reference evidence="5" key="1">
    <citation type="submission" date="2021-06" db="EMBL/GenBank/DDBJ databases">
        <authorList>
            <consortium name="Wellcome Sanger Institute Data Sharing"/>
        </authorList>
    </citation>
    <scope>NUCLEOTIDE SEQUENCE [LARGE SCALE GENOMIC DNA]</scope>
</reference>
<keyword evidence="3" id="KW-0963">Cytoplasm</keyword>
<keyword evidence="4" id="KW-0812">Transmembrane</keyword>
<dbReference type="PRINTS" id="PR02057">
    <property type="entry name" value="PROTEINF105B"/>
</dbReference>
<dbReference type="Pfam" id="PF16218">
    <property type="entry name" value="Peptidase_C101"/>
    <property type="match status" value="1"/>
</dbReference>
<dbReference type="GO" id="GO:1990108">
    <property type="term" value="P:protein linear deubiquitination"/>
    <property type="evidence" value="ECO:0007669"/>
    <property type="project" value="InterPro"/>
</dbReference>